<feature type="domain" description="TGS" evidence="15">
    <location>
        <begin position="1"/>
        <end position="60"/>
    </location>
</feature>
<keyword evidence="9 13" id="KW-0694">RNA-binding</keyword>
<keyword evidence="3 13" id="KW-0820">tRNA-binding</keyword>
<accession>A0A956LZC3</accession>
<dbReference type="InterPro" id="IPR002314">
    <property type="entry name" value="aa-tRNA-synt_IIb"/>
</dbReference>
<dbReference type="InterPro" id="IPR004095">
    <property type="entry name" value="TGS"/>
</dbReference>
<keyword evidence="8 13" id="KW-0067">ATP-binding</keyword>
<feature type="domain" description="Aminoacyl-transfer RNA synthetases class-II family profile" evidence="14">
    <location>
        <begin position="281"/>
        <end position="564"/>
    </location>
</feature>
<comment type="subcellular location">
    <subcellularLocation>
        <location evidence="13">Cytoplasm</location>
    </subcellularLocation>
</comment>
<dbReference type="Pfam" id="PF02824">
    <property type="entry name" value="TGS"/>
    <property type="match status" value="1"/>
</dbReference>
<evidence type="ECO:0000256" key="2">
    <source>
        <dbReference type="ARBA" id="ARBA00022490"/>
    </source>
</evidence>
<evidence type="ECO:0000256" key="5">
    <source>
        <dbReference type="ARBA" id="ARBA00022723"/>
    </source>
</evidence>
<reference evidence="16" key="1">
    <citation type="submission" date="2020-04" db="EMBL/GenBank/DDBJ databases">
        <authorList>
            <person name="Zhang T."/>
        </authorList>
    </citation>
    <scope>NUCLEOTIDE SEQUENCE</scope>
    <source>
        <strain evidence="16">HKST-UBA01</strain>
    </source>
</reference>
<dbReference type="GO" id="GO:0046872">
    <property type="term" value="F:metal ion binding"/>
    <property type="evidence" value="ECO:0007669"/>
    <property type="project" value="UniProtKB-KW"/>
</dbReference>
<dbReference type="SMART" id="SM00863">
    <property type="entry name" value="tRNA_SAD"/>
    <property type="match status" value="1"/>
</dbReference>
<dbReference type="Gene3D" id="3.30.980.10">
    <property type="entry name" value="Threonyl-trna Synthetase, Chain A, domain 2"/>
    <property type="match status" value="1"/>
</dbReference>
<comment type="similarity">
    <text evidence="1 13">Belongs to the class-II aminoacyl-tRNA synthetase family.</text>
</comment>
<dbReference type="Gene3D" id="3.30.930.10">
    <property type="entry name" value="Bira Bifunctional Protein, Domain 2"/>
    <property type="match status" value="1"/>
</dbReference>
<dbReference type="PROSITE" id="PS51880">
    <property type="entry name" value="TGS"/>
    <property type="match status" value="1"/>
</dbReference>
<evidence type="ECO:0000256" key="10">
    <source>
        <dbReference type="ARBA" id="ARBA00022917"/>
    </source>
</evidence>
<evidence type="ECO:0000256" key="13">
    <source>
        <dbReference type="HAMAP-Rule" id="MF_00184"/>
    </source>
</evidence>
<dbReference type="GO" id="GO:0005737">
    <property type="term" value="C:cytoplasm"/>
    <property type="evidence" value="ECO:0007669"/>
    <property type="project" value="UniProtKB-SubCell"/>
</dbReference>
<dbReference type="InterPro" id="IPR018163">
    <property type="entry name" value="Thr/Ala-tRNA-synth_IIc_edit"/>
</dbReference>
<dbReference type="SUPFAM" id="SSF55186">
    <property type="entry name" value="ThrRS/AlaRS common domain"/>
    <property type="match status" value="1"/>
</dbReference>
<dbReference type="CDD" id="cd00771">
    <property type="entry name" value="ThrRS_core"/>
    <property type="match status" value="1"/>
</dbReference>
<evidence type="ECO:0000256" key="12">
    <source>
        <dbReference type="ARBA" id="ARBA00049515"/>
    </source>
</evidence>
<keyword evidence="6 13" id="KW-0547">Nucleotide-binding</keyword>
<dbReference type="PANTHER" id="PTHR11451">
    <property type="entry name" value="THREONINE-TRNA LIGASE"/>
    <property type="match status" value="1"/>
</dbReference>
<dbReference type="InterPro" id="IPR006195">
    <property type="entry name" value="aa-tRNA-synth_II"/>
</dbReference>
<dbReference type="FunFam" id="3.30.930.10:FF:000002">
    <property type="entry name" value="Threonine--tRNA ligase"/>
    <property type="match status" value="1"/>
</dbReference>
<dbReference type="CDD" id="cd00860">
    <property type="entry name" value="ThrRS_anticodon"/>
    <property type="match status" value="1"/>
</dbReference>
<dbReference type="SUPFAM" id="SSF52954">
    <property type="entry name" value="Class II aaRS ABD-related"/>
    <property type="match status" value="1"/>
</dbReference>
<dbReference type="HAMAP" id="MF_00184">
    <property type="entry name" value="Thr_tRNA_synth"/>
    <property type="match status" value="1"/>
</dbReference>
<evidence type="ECO:0000256" key="6">
    <source>
        <dbReference type="ARBA" id="ARBA00022741"/>
    </source>
</evidence>
<feature type="binding site" evidence="13">
    <location>
        <position position="364"/>
    </location>
    <ligand>
        <name>Zn(2+)</name>
        <dbReference type="ChEBI" id="CHEBI:29105"/>
        <note>catalytic</note>
    </ligand>
</feature>
<protein>
    <recommendedName>
        <fullName evidence="13">Threonine--tRNA ligase</fullName>
        <ecNumber evidence="13">6.1.1.3</ecNumber>
    </recommendedName>
    <alternativeName>
        <fullName evidence="13">Threonyl-tRNA synthetase</fullName>
        <shortName evidence="13">ThrRS</shortName>
    </alternativeName>
</protein>
<evidence type="ECO:0000256" key="7">
    <source>
        <dbReference type="ARBA" id="ARBA00022833"/>
    </source>
</evidence>
<feature type="binding site" evidence="13">
    <location>
        <position position="541"/>
    </location>
    <ligand>
        <name>Zn(2+)</name>
        <dbReference type="ChEBI" id="CHEBI:29105"/>
        <note>catalytic</note>
    </ligand>
</feature>
<dbReference type="SUPFAM" id="SSF55681">
    <property type="entry name" value="Class II aaRS and biotin synthetases"/>
    <property type="match status" value="1"/>
</dbReference>
<dbReference type="GO" id="GO:0005524">
    <property type="term" value="F:ATP binding"/>
    <property type="evidence" value="ECO:0007669"/>
    <property type="project" value="UniProtKB-UniRule"/>
</dbReference>
<dbReference type="EMBL" id="JAGQHR010000347">
    <property type="protein sequence ID" value="MCA9728304.1"/>
    <property type="molecule type" value="Genomic_DNA"/>
</dbReference>
<name>A0A956LZC3_UNCEI</name>
<dbReference type="SUPFAM" id="SSF81271">
    <property type="entry name" value="TGS-like"/>
    <property type="match status" value="1"/>
</dbReference>
<comment type="caution">
    <text evidence="16">The sequence shown here is derived from an EMBL/GenBank/DDBJ whole genome shotgun (WGS) entry which is preliminary data.</text>
</comment>
<dbReference type="GO" id="GO:0000049">
    <property type="term" value="F:tRNA binding"/>
    <property type="evidence" value="ECO:0007669"/>
    <property type="project" value="UniProtKB-KW"/>
</dbReference>
<dbReference type="NCBIfam" id="TIGR00418">
    <property type="entry name" value="thrS"/>
    <property type="match status" value="1"/>
</dbReference>
<sequence>MQVIVPDGSKIELPEGAQVKDLALKISPGLAKHAIIGRVNDHEVDLTYRLSGGDRVEIVTDQHPLGLETLRHSAAHLMAEAILAEFPGAQLTIGPVVEDGFYYDIHLPEGVKITEEDFPRIEKKMQELVKKDSAFERCVARDEDDPVYRHYWSIDGGDNKFKREIVEGLKANGALSGKPDAPEVSFYRSGDFIDLCRGPHVPSTKWLKNVRLMRVSGAYWRADASREPLTRVYGTAFFSKEDLQAHLHRIEEAKKRDHRLLGEQLDLFHFSDDAPAMPFFHPKGAIIFNLLAEFMRAQLSRRDYQEVRTPLIYSDRMWHQSGHYENYLENMFFTKFKERDAANPELVHDNVETGRQMAVKPMNCPGHTQVYRHRLHSYQDLPLRMCEMAVVHRRELSGVRMGLFRVQHITQDDAHHFCTPDQIEAEIRLLIDFFHEIYAAFELHDVALELSTRPAKSVGSDEMWEKAEAALTRVLDELGRGYKLNPGDGAFYGPKIDFHIRDAIGRTWQCGTIQVDFSMPERFGLEYVGSDGARHTPVMIHRACYGSLERFFGIITEHFAGAFPLWLAPVQVRILPVADSFADYARDVDRELLAAGLRSEANLRDGRLGYKIREATMQKIPYVLVVGEKEVESRTVNVRSRDHGDLGALSIPDLLDRLEPRNVAERIASLQVPAGANA</sequence>
<dbReference type="FunFam" id="3.40.50.800:FF:000001">
    <property type="entry name" value="Threonine--tRNA ligase"/>
    <property type="match status" value="1"/>
</dbReference>
<dbReference type="PANTHER" id="PTHR11451:SF44">
    <property type="entry name" value="THREONINE--TRNA LIGASE, CHLOROPLASTIC_MITOCHONDRIAL 2"/>
    <property type="match status" value="1"/>
</dbReference>
<dbReference type="Pfam" id="PF00587">
    <property type="entry name" value="tRNA-synt_2b"/>
    <property type="match status" value="1"/>
</dbReference>
<dbReference type="InterPro" id="IPR012676">
    <property type="entry name" value="TGS-like"/>
</dbReference>
<evidence type="ECO:0000313" key="16">
    <source>
        <dbReference type="EMBL" id="MCA9728304.1"/>
    </source>
</evidence>
<dbReference type="GO" id="GO:0004829">
    <property type="term" value="F:threonine-tRNA ligase activity"/>
    <property type="evidence" value="ECO:0007669"/>
    <property type="project" value="UniProtKB-UniRule"/>
</dbReference>
<organism evidence="16 17">
    <name type="scientific">Eiseniibacteriota bacterium</name>
    <dbReference type="NCBI Taxonomy" id="2212470"/>
    <lineage>
        <taxon>Bacteria</taxon>
        <taxon>Candidatus Eiseniibacteriota</taxon>
    </lineage>
</organism>
<dbReference type="InterPro" id="IPR033728">
    <property type="entry name" value="ThrRS_core"/>
</dbReference>
<evidence type="ECO:0000256" key="11">
    <source>
        <dbReference type="ARBA" id="ARBA00023146"/>
    </source>
</evidence>
<comment type="subunit">
    <text evidence="13">Homodimer.</text>
</comment>
<dbReference type="GO" id="GO:0006435">
    <property type="term" value="P:threonyl-tRNA aminoacylation"/>
    <property type="evidence" value="ECO:0007669"/>
    <property type="project" value="UniProtKB-UniRule"/>
</dbReference>
<dbReference type="InterPro" id="IPR012947">
    <property type="entry name" value="tRNA_SAD"/>
</dbReference>
<comment type="cofactor">
    <cofactor evidence="13">
        <name>Zn(2+)</name>
        <dbReference type="ChEBI" id="CHEBI:29105"/>
    </cofactor>
    <text evidence="13">Binds 1 zinc ion per subunit.</text>
</comment>
<keyword evidence="11 13" id="KW-0030">Aminoacyl-tRNA synthetase</keyword>
<evidence type="ECO:0000313" key="17">
    <source>
        <dbReference type="Proteomes" id="UP000697710"/>
    </source>
</evidence>
<evidence type="ECO:0000259" key="15">
    <source>
        <dbReference type="PROSITE" id="PS51880"/>
    </source>
</evidence>
<dbReference type="PRINTS" id="PR01047">
    <property type="entry name" value="TRNASYNTHTHR"/>
</dbReference>
<evidence type="ECO:0000256" key="8">
    <source>
        <dbReference type="ARBA" id="ARBA00022840"/>
    </source>
</evidence>
<keyword evidence="10 13" id="KW-0648">Protein biosynthesis</keyword>
<dbReference type="Gene3D" id="3.40.50.800">
    <property type="entry name" value="Anticodon-binding domain"/>
    <property type="match status" value="1"/>
</dbReference>
<comment type="catalytic activity">
    <reaction evidence="12 13">
        <text>tRNA(Thr) + L-threonine + ATP = L-threonyl-tRNA(Thr) + AMP + diphosphate + H(+)</text>
        <dbReference type="Rhea" id="RHEA:24624"/>
        <dbReference type="Rhea" id="RHEA-COMP:9670"/>
        <dbReference type="Rhea" id="RHEA-COMP:9704"/>
        <dbReference type="ChEBI" id="CHEBI:15378"/>
        <dbReference type="ChEBI" id="CHEBI:30616"/>
        <dbReference type="ChEBI" id="CHEBI:33019"/>
        <dbReference type="ChEBI" id="CHEBI:57926"/>
        <dbReference type="ChEBI" id="CHEBI:78442"/>
        <dbReference type="ChEBI" id="CHEBI:78534"/>
        <dbReference type="ChEBI" id="CHEBI:456215"/>
        <dbReference type="EC" id="6.1.1.3"/>
    </reaction>
</comment>
<evidence type="ECO:0000256" key="9">
    <source>
        <dbReference type="ARBA" id="ARBA00022884"/>
    </source>
</evidence>
<dbReference type="FunFam" id="3.30.980.10:FF:000005">
    <property type="entry name" value="Threonyl-tRNA synthetase, mitochondrial"/>
    <property type="match status" value="1"/>
</dbReference>
<dbReference type="InterPro" id="IPR047246">
    <property type="entry name" value="ThrRS_anticodon"/>
</dbReference>
<dbReference type="InterPro" id="IPR012675">
    <property type="entry name" value="Beta-grasp_dom_sf"/>
</dbReference>
<feature type="binding site" evidence="13">
    <location>
        <position position="415"/>
    </location>
    <ligand>
        <name>Zn(2+)</name>
        <dbReference type="ChEBI" id="CHEBI:29105"/>
        <note>catalytic</note>
    </ligand>
</feature>
<dbReference type="CDD" id="cd01667">
    <property type="entry name" value="TGS_ThrRS"/>
    <property type="match status" value="1"/>
</dbReference>
<dbReference type="PROSITE" id="PS50862">
    <property type="entry name" value="AA_TRNA_LIGASE_II"/>
    <property type="match status" value="1"/>
</dbReference>
<gene>
    <name evidence="13 16" type="primary">thrS</name>
    <name evidence="16" type="ORF">KC729_11515</name>
</gene>
<evidence type="ECO:0000259" key="14">
    <source>
        <dbReference type="PROSITE" id="PS50862"/>
    </source>
</evidence>
<dbReference type="InterPro" id="IPR036621">
    <property type="entry name" value="Anticodon-bd_dom_sf"/>
</dbReference>
<dbReference type="Pfam" id="PF03129">
    <property type="entry name" value="HGTP_anticodon"/>
    <property type="match status" value="1"/>
</dbReference>
<keyword evidence="4 13" id="KW-0436">Ligase</keyword>
<dbReference type="Gene3D" id="3.10.20.30">
    <property type="match status" value="1"/>
</dbReference>
<keyword evidence="2 13" id="KW-0963">Cytoplasm</keyword>
<dbReference type="EC" id="6.1.1.3" evidence="13"/>
<evidence type="ECO:0000256" key="1">
    <source>
        <dbReference type="ARBA" id="ARBA00008226"/>
    </source>
</evidence>
<proteinExistence type="inferred from homology"/>
<dbReference type="InterPro" id="IPR004154">
    <property type="entry name" value="Anticodon-bd"/>
</dbReference>
<keyword evidence="7 13" id="KW-0862">Zinc</keyword>
<dbReference type="Gene3D" id="3.30.54.20">
    <property type="match status" value="1"/>
</dbReference>
<evidence type="ECO:0000256" key="4">
    <source>
        <dbReference type="ARBA" id="ARBA00022598"/>
    </source>
</evidence>
<dbReference type="InterPro" id="IPR045864">
    <property type="entry name" value="aa-tRNA-synth_II/BPL/LPL"/>
</dbReference>
<dbReference type="Pfam" id="PF07973">
    <property type="entry name" value="tRNA_SAD"/>
    <property type="match status" value="1"/>
</dbReference>
<reference evidence="16" key="2">
    <citation type="journal article" date="2021" name="Microbiome">
        <title>Successional dynamics and alternative stable states in a saline activated sludge microbial community over 9 years.</title>
        <authorList>
            <person name="Wang Y."/>
            <person name="Ye J."/>
            <person name="Ju F."/>
            <person name="Liu L."/>
            <person name="Boyd J.A."/>
            <person name="Deng Y."/>
            <person name="Parks D.H."/>
            <person name="Jiang X."/>
            <person name="Yin X."/>
            <person name="Woodcroft B.J."/>
            <person name="Tyson G.W."/>
            <person name="Hugenholtz P."/>
            <person name="Polz M.F."/>
            <person name="Zhang T."/>
        </authorList>
    </citation>
    <scope>NUCLEOTIDE SEQUENCE</scope>
    <source>
        <strain evidence="16">HKST-UBA01</strain>
    </source>
</reference>
<keyword evidence="5 13" id="KW-0479">Metal-binding</keyword>
<dbReference type="AlphaFoldDB" id="A0A956LZC3"/>
<dbReference type="InterPro" id="IPR002320">
    <property type="entry name" value="Thr-tRNA-ligase_IIa"/>
</dbReference>
<dbReference type="Proteomes" id="UP000697710">
    <property type="component" value="Unassembled WGS sequence"/>
</dbReference>
<comment type="caution">
    <text evidence="13">Lacks conserved residue(s) required for the propagation of feature annotation.</text>
</comment>
<evidence type="ECO:0000256" key="3">
    <source>
        <dbReference type="ARBA" id="ARBA00022555"/>
    </source>
</evidence>